<gene>
    <name evidence="1" type="ORF">E2562_031877</name>
</gene>
<name>A0A6G1F029_9ORYZ</name>
<accession>A0A6G1F029</accession>
<evidence type="ECO:0000313" key="1">
    <source>
        <dbReference type="EMBL" id="KAF0930268.1"/>
    </source>
</evidence>
<evidence type="ECO:0000313" key="2">
    <source>
        <dbReference type="Proteomes" id="UP000479710"/>
    </source>
</evidence>
<organism evidence="1 2">
    <name type="scientific">Oryza meyeriana var. granulata</name>
    <dbReference type="NCBI Taxonomy" id="110450"/>
    <lineage>
        <taxon>Eukaryota</taxon>
        <taxon>Viridiplantae</taxon>
        <taxon>Streptophyta</taxon>
        <taxon>Embryophyta</taxon>
        <taxon>Tracheophyta</taxon>
        <taxon>Spermatophyta</taxon>
        <taxon>Magnoliopsida</taxon>
        <taxon>Liliopsida</taxon>
        <taxon>Poales</taxon>
        <taxon>Poaceae</taxon>
        <taxon>BOP clade</taxon>
        <taxon>Oryzoideae</taxon>
        <taxon>Oryzeae</taxon>
        <taxon>Oryzinae</taxon>
        <taxon>Oryza</taxon>
        <taxon>Oryza meyeriana</taxon>
    </lineage>
</organism>
<reference evidence="1 2" key="1">
    <citation type="submission" date="2019-11" db="EMBL/GenBank/DDBJ databases">
        <title>Whole genome sequence of Oryza granulata.</title>
        <authorList>
            <person name="Li W."/>
        </authorList>
    </citation>
    <scope>NUCLEOTIDE SEQUENCE [LARGE SCALE GENOMIC DNA]</scope>
    <source>
        <strain evidence="2">cv. Menghai</strain>
        <tissue evidence="1">Leaf</tissue>
    </source>
</reference>
<proteinExistence type="predicted"/>
<dbReference type="AlphaFoldDB" id="A0A6G1F029"/>
<dbReference type="Proteomes" id="UP000479710">
    <property type="component" value="Unassembled WGS sequence"/>
</dbReference>
<sequence>MVVEMAESRSGGAVAGRLSRRSAVLWVICQDDNADATRRVPGPIRPSSSICSSAVPIMHEDCT</sequence>
<dbReference type="EMBL" id="SPHZ02000002">
    <property type="protein sequence ID" value="KAF0930268.1"/>
    <property type="molecule type" value="Genomic_DNA"/>
</dbReference>
<comment type="caution">
    <text evidence="1">The sequence shown here is derived from an EMBL/GenBank/DDBJ whole genome shotgun (WGS) entry which is preliminary data.</text>
</comment>
<keyword evidence="2" id="KW-1185">Reference proteome</keyword>
<protein>
    <submittedName>
        <fullName evidence="1">Uncharacterized protein</fullName>
    </submittedName>
</protein>